<proteinExistence type="predicted"/>
<dbReference type="InterPro" id="IPR025159">
    <property type="entry name" value="AbiEi_N"/>
</dbReference>
<name>A0ABP4A698_9ACTN</name>
<accession>A0ABP4A698</accession>
<gene>
    <name evidence="2" type="ORF">GCM10009554_16430</name>
</gene>
<organism evidence="2 3">
    <name type="scientific">Kribbella koreensis</name>
    <dbReference type="NCBI Taxonomy" id="57909"/>
    <lineage>
        <taxon>Bacteria</taxon>
        <taxon>Bacillati</taxon>
        <taxon>Actinomycetota</taxon>
        <taxon>Actinomycetes</taxon>
        <taxon>Propionibacteriales</taxon>
        <taxon>Kribbellaceae</taxon>
        <taxon>Kribbella</taxon>
    </lineage>
</organism>
<evidence type="ECO:0000313" key="3">
    <source>
        <dbReference type="Proteomes" id="UP001500542"/>
    </source>
</evidence>
<dbReference type="Proteomes" id="UP001500542">
    <property type="component" value="Unassembled WGS sequence"/>
</dbReference>
<feature type="domain" description="AbiEi antitoxin N-terminal" evidence="1">
    <location>
        <begin position="17"/>
        <end position="62"/>
    </location>
</feature>
<keyword evidence="3" id="KW-1185">Reference proteome</keyword>
<comment type="caution">
    <text evidence="2">The sequence shown here is derived from an EMBL/GenBank/DDBJ whole genome shotgun (WGS) entry which is preliminary data.</text>
</comment>
<dbReference type="Pfam" id="PF13338">
    <property type="entry name" value="AbiEi_4"/>
    <property type="match status" value="1"/>
</dbReference>
<dbReference type="EMBL" id="BAAAHK010000003">
    <property type="protein sequence ID" value="GAA0932115.1"/>
    <property type="molecule type" value="Genomic_DNA"/>
</dbReference>
<reference evidence="3" key="1">
    <citation type="journal article" date="2019" name="Int. J. Syst. Evol. Microbiol.">
        <title>The Global Catalogue of Microorganisms (GCM) 10K type strain sequencing project: providing services to taxonomists for standard genome sequencing and annotation.</title>
        <authorList>
            <consortium name="The Broad Institute Genomics Platform"/>
            <consortium name="The Broad Institute Genome Sequencing Center for Infectious Disease"/>
            <person name="Wu L."/>
            <person name="Ma J."/>
        </authorList>
    </citation>
    <scope>NUCLEOTIDE SEQUENCE [LARGE SCALE GENOMIC DNA]</scope>
    <source>
        <strain evidence="3">JCM 10977</strain>
    </source>
</reference>
<evidence type="ECO:0000259" key="1">
    <source>
        <dbReference type="Pfam" id="PF13338"/>
    </source>
</evidence>
<evidence type="ECO:0000313" key="2">
    <source>
        <dbReference type="EMBL" id="GAA0932115.1"/>
    </source>
</evidence>
<protein>
    <recommendedName>
        <fullName evidence="1">AbiEi antitoxin N-terminal domain-containing protein</fullName>
    </recommendedName>
</protein>
<sequence>MEGAGFGCMLWGMNLKLSTVAARRGGWFDRADVLAAGYSDDDIHLRIKDGSWVRLFRGVYAEVGVDYDLLASWDQRIWRHVRTAKAAYHQAGGGAVLSHQSALLLHGVQIGDLDLSRVHLTNLARLGRSTRWMCQHAPRPPVLDPVEVEGVCLTPAPRSVVEAIRGTSYPVAVSVVDEALRRELATIAQLSEALGLFGGRTGIGTATRAVQFGDGRSESAGESRLRVLMADLGLPKPRLQAEIRDLSGRLVGRVDFLFEEWGVIVEFDGALKYAGKGSAPLVLEKAREDALRDLGYEVVRATWPDLSAPAAFTVRVAQARDRSRRRSNAVLSAAGNLQGVSRRTSR</sequence>